<dbReference type="InterPro" id="IPR019734">
    <property type="entry name" value="TPR_rpt"/>
</dbReference>
<reference evidence="13 14" key="1">
    <citation type="submission" date="2018-05" db="EMBL/GenBank/DDBJ databases">
        <title>Genome sequencing of Flavobacterium sp. HYN0049.</title>
        <authorList>
            <person name="Yi H."/>
            <person name="Baek C."/>
        </authorList>
    </citation>
    <scope>NUCLEOTIDE SEQUENCE [LARGE SCALE GENOMIC DNA]</scope>
    <source>
        <strain evidence="13 14">HYN0049</strain>
    </source>
</reference>
<comment type="catalytic activity">
    <reaction evidence="1">
        <text>ATP + protein L-histidine = ADP + protein N-phospho-L-histidine.</text>
        <dbReference type="EC" id="2.7.13.3"/>
    </reaction>
</comment>
<dbReference type="GO" id="GO:0016020">
    <property type="term" value="C:membrane"/>
    <property type="evidence" value="ECO:0007669"/>
    <property type="project" value="InterPro"/>
</dbReference>
<evidence type="ECO:0000256" key="7">
    <source>
        <dbReference type="ARBA" id="ARBA00022840"/>
    </source>
</evidence>
<feature type="transmembrane region" description="Helical" evidence="11">
    <location>
        <begin position="404"/>
        <end position="425"/>
    </location>
</feature>
<dbReference type="Gene3D" id="3.30.565.10">
    <property type="entry name" value="Histidine kinase-like ATPase, C-terminal domain"/>
    <property type="match status" value="1"/>
</dbReference>
<dbReference type="Pfam" id="PF07730">
    <property type="entry name" value="HisKA_3"/>
    <property type="match status" value="1"/>
</dbReference>
<dbReference type="PANTHER" id="PTHR24421:SF10">
    <property type="entry name" value="NITRATE_NITRITE SENSOR PROTEIN NARQ"/>
    <property type="match status" value="1"/>
</dbReference>
<dbReference type="AlphaFoldDB" id="A0A2S1SF08"/>
<evidence type="ECO:0000256" key="8">
    <source>
        <dbReference type="ARBA" id="ARBA00023012"/>
    </source>
</evidence>
<feature type="coiled-coil region" evidence="10">
    <location>
        <begin position="500"/>
        <end position="527"/>
    </location>
</feature>
<keyword evidence="3" id="KW-0597">Phosphoprotein</keyword>
<keyword evidence="9" id="KW-0802">TPR repeat</keyword>
<dbReference type="InterPro" id="IPR003594">
    <property type="entry name" value="HATPase_dom"/>
</dbReference>
<evidence type="ECO:0000256" key="10">
    <source>
        <dbReference type="SAM" id="Coils"/>
    </source>
</evidence>
<dbReference type="PROSITE" id="PS50109">
    <property type="entry name" value="HIS_KIN"/>
    <property type="match status" value="1"/>
</dbReference>
<dbReference type="KEGG" id="fpal:HYN49_02900"/>
<dbReference type="SUPFAM" id="SSF55874">
    <property type="entry name" value="ATPase domain of HSP90 chaperone/DNA topoisomerase II/histidine kinase"/>
    <property type="match status" value="1"/>
</dbReference>
<evidence type="ECO:0000259" key="12">
    <source>
        <dbReference type="PROSITE" id="PS50109"/>
    </source>
</evidence>
<feature type="repeat" description="TPR" evidence="9">
    <location>
        <begin position="178"/>
        <end position="211"/>
    </location>
</feature>
<dbReference type="EMBL" id="CP029187">
    <property type="protein sequence ID" value="AWI24927.1"/>
    <property type="molecule type" value="Genomic_DNA"/>
</dbReference>
<gene>
    <name evidence="13" type="ORF">HYN49_02900</name>
</gene>
<keyword evidence="8" id="KW-0902">Two-component regulatory system</keyword>
<accession>A0A2S1SF08</accession>
<dbReference type="InterPro" id="IPR036890">
    <property type="entry name" value="HATPase_C_sf"/>
</dbReference>
<evidence type="ECO:0000256" key="2">
    <source>
        <dbReference type="ARBA" id="ARBA00012438"/>
    </source>
</evidence>
<dbReference type="InterPro" id="IPR011712">
    <property type="entry name" value="Sig_transdc_His_kin_sub3_dim/P"/>
</dbReference>
<feature type="repeat" description="TPR" evidence="9">
    <location>
        <begin position="220"/>
        <end position="253"/>
    </location>
</feature>
<protein>
    <recommendedName>
        <fullName evidence="2">histidine kinase</fullName>
        <ecNumber evidence="2">2.7.13.3</ecNumber>
    </recommendedName>
</protein>
<evidence type="ECO:0000256" key="6">
    <source>
        <dbReference type="ARBA" id="ARBA00022777"/>
    </source>
</evidence>
<dbReference type="SUPFAM" id="SSF48452">
    <property type="entry name" value="TPR-like"/>
    <property type="match status" value="2"/>
</dbReference>
<dbReference type="GO" id="GO:0005524">
    <property type="term" value="F:ATP binding"/>
    <property type="evidence" value="ECO:0007669"/>
    <property type="project" value="UniProtKB-KW"/>
</dbReference>
<keyword evidence="5" id="KW-0547">Nucleotide-binding</keyword>
<keyword evidence="11" id="KW-0812">Transmembrane</keyword>
<evidence type="ECO:0000256" key="4">
    <source>
        <dbReference type="ARBA" id="ARBA00022679"/>
    </source>
</evidence>
<feature type="domain" description="Histidine kinase" evidence="12">
    <location>
        <begin position="572"/>
        <end position="659"/>
    </location>
</feature>
<evidence type="ECO:0000313" key="14">
    <source>
        <dbReference type="Proteomes" id="UP000244937"/>
    </source>
</evidence>
<dbReference type="SMART" id="SM00028">
    <property type="entry name" value="TPR"/>
    <property type="match status" value="4"/>
</dbReference>
<evidence type="ECO:0000256" key="11">
    <source>
        <dbReference type="SAM" id="Phobius"/>
    </source>
</evidence>
<keyword evidence="4" id="KW-0808">Transferase</keyword>
<dbReference type="GO" id="GO:0046983">
    <property type="term" value="F:protein dimerization activity"/>
    <property type="evidence" value="ECO:0007669"/>
    <property type="project" value="InterPro"/>
</dbReference>
<keyword evidence="11" id="KW-1133">Transmembrane helix</keyword>
<evidence type="ECO:0000256" key="3">
    <source>
        <dbReference type="ARBA" id="ARBA00022553"/>
    </source>
</evidence>
<dbReference type="InterPro" id="IPR011990">
    <property type="entry name" value="TPR-like_helical_dom_sf"/>
</dbReference>
<dbReference type="PROSITE" id="PS50005">
    <property type="entry name" value="TPR"/>
    <property type="match status" value="2"/>
</dbReference>
<keyword evidence="6 13" id="KW-0418">Kinase</keyword>
<dbReference type="GO" id="GO:0000155">
    <property type="term" value="F:phosphorelay sensor kinase activity"/>
    <property type="evidence" value="ECO:0007669"/>
    <property type="project" value="InterPro"/>
</dbReference>
<keyword evidence="11" id="KW-0472">Membrane</keyword>
<evidence type="ECO:0000313" key="13">
    <source>
        <dbReference type="EMBL" id="AWI24927.1"/>
    </source>
</evidence>
<dbReference type="Pfam" id="PF02518">
    <property type="entry name" value="HATPase_c"/>
    <property type="match status" value="1"/>
</dbReference>
<dbReference type="InterPro" id="IPR050482">
    <property type="entry name" value="Sensor_HK_TwoCompSys"/>
</dbReference>
<keyword evidence="10" id="KW-0175">Coiled coil</keyword>
<proteinExistence type="predicted"/>
<dbReference type="Gene3D" id="1.25.40.10">
    <property type="entry name" value="Tetratricopeptide repeat domain"/>
    <property type="match status" value="2"/>
</dbReference>
<sequence length="667" mass="76187">MVCCDSKPGLILRDLQKDSLNYFFEAANNDSLTPSVRKLYTKKALDIISQGSNDSMRRVNYFKVANRYFNINDLENYKKICEKVKIASEKAKDSNSIAKAYSYLADYYAAKFNSEKAYRYYFNAQKIYINLGKTTKAAKCLLNKSVLQFNEKDYVGSEKSAFEALKYIKTTNETDLLYDSYNLLGILANELNEFSKALEYHNKALAVIETDNPLSNELRFASLHNIGLTYQNGKDDEKAIEFFYKAIKSDPNLHSKSKDYATLIDNLGYSKLRLKAFNDLPILFYKSLHIADSLNSLPNKLSSELHLAEYYLSKSDTVKATEFGKNVYQEAKSNNLDKYMLLSLKRLTESDPKNAGNYSKKYIKINDSLQLAERQTRNKLGRIEYETDQLATEKNQLVEQRKTLIYIVLGIILIAGFIFIIRFQAEKNRELRAMQEQQAANEEIYQLMITQQDKQEETRQAEKKRIAQEIHDGVLGKLFGTRMHLGLLNDRDGKEAHTERVTYIDELKTLEQELREISHDLNSEKQAVANNFVQMVMNFIETQRTVCKAAITINMENKIDWAAVDSVAKINLYRILQEAFQNINKHAQASDVSVDFTQQDGNILLTVYDDGVGFNYFKKKKGIGMLNMHSRITGSGGTMAVVTAPGVGTKLEFALPVTISKKLLKVL</sequence>
<organism evidence="13 14">
    <name type="scientific">Flavobacterium pallidum</name>
    <dbReference type="NCBI Taxonomy" id="2172098"/>
    <lineage>
        <taxon>Bacteria</taxon>
        <taxon>Pseudomonadati</taxon>
        <taxon>Bacteroidota</taxon>
        <taxon>Flavobacteriia</taxon>
        <taxon>Flavobacteriales</taxon>
        <taxon>Flavobacteriaceae</taxon>
        <taxon>Flavobacterium</taxon>
    </lineage>
</organism>
<dbReference type="Gene3D" id="1.20.5.1930">
    <property type="match status" value="1"/>
</dbReference>
<dbReference type="EC" id="2.7.13.3" evidence="2"/>
<dbReference type="CDD" id="cd16917">
    <property type="entry name" value="HATPase_UhpB-NarQ-NarX-like"/>
    <property type="match status" value="1"/>
</dbReference>
<evidence type="ECO:0000256" key="5">
    <source>
        <dbReference type="ARBA" id="ARBA00022741"/>
    </source>
</evidence>
<keyword evidence="14" id="KW-1185">Reference proteome</keyword>
<dbReference type="InterPro" id="IPR005467">
    <property type="entry name" value="His_kinase_dom"/>
</dbReference>
<keyword evidence="7" id="KW-0067">ATP-binding</keyword>
<dbReference type="Proteomes" id="UP000244937">
    <property type="component" value="Chromosome"/>
</dbReference>
<name>A0A2S1SF08_9FLAO</name>
<dbReference type="Pfam" id="PF13181">
    <property type="entry name" value="TPR_8"/>
    <property type="match status" value="1"/>
</dbReference>
<evidence type="ECO:0000256" key="1">
    <source>
        <dbReference type="ARBA" id="ARBA00000085"/>
    </source>
</evidence>
<dbReference type="PANTHER" id="PTHR24421">
    <property type="entry name" value="NITRATE/NITRITE SENSOR PROTEIN NARX-RELATED"/>
    <property type="match status" value="1"/>
</dbReference>
<evidence type="ECO:0000256" key="9">
    <source>
        <dbReference type="PROSITE-ProRule" id="PRU00339"/>
    </source>
</evidence>